<dbReference type="PANTHER" id="PTHR13887:SF54">
    <property type="entry name" value="DSBA FAMILY PROTEIN"/>
    <property type="match status" value="1"/>
</dbReference>
<protein>
    <submittedName>
        <fullName evidence="2">DsbA family protein</fullName>
    </submittedName>
</protein>
<organism evidence="2 3">
    <name type="scientific">Reichenbachiella ulvae</name>
    <dbReference type="NCBI Taxonomy" id="2980104"/>
    <lineage>
        <taxon>Bacteria</taxon>
        <taxon>Pseudomonadati</taxon>
        <taxon>Bacteroidota</taxon>
        <taxon>Cytophagia</taxon>
        <taxon>Cytophagales</taxon>
        <taxon>Reichenbachiellaceae</taxon>
        <taxon>Reichenbachiella</taxon>
    </lineage>
</organism>
<evidence type="ECO:0000313" key="2">
    <source>
        <dbReference type="EMBL" id="MCV9386302.1"/>
    </source>
</evidence>
<dbReference type="InterPro" id="IPR001853">
    <property type="entry name" value="DSBA-like_thioredoxin_dom"/>
</dbReference>
<dbReference type="SUPFAM" id="SSF52833">
    <property type="entry name" value="Thioredoxin-like"/>
    <property type="match status" value="1"/>
</dbReference>
<evidence type="ECO:0000259" key="1">
    <source>
        <dbReference type="Pfam" id="PF01323"/>
    </source>
</evidence>
<dbReference type="PANTHER" id="PTHR13887">
    <property type="entry name" value="GLUTATHIONE S-TRANSFERASE KAPPA"/>
    <property type="match status" value="1"/>
</dbReference>
<dbReference type="Pfam" id="PF01323">
    <property type="entry name" value="DSBA"/>
    <property type="match status" value="1"/>
</dbReference>
<comment type="caution">
    <text evidence="2">The sequence shown here is derived from an EMBL/GenBank/DDBJ whole genome shotgun (WGS) entry which is preliminary data.</text>
</comment>
<name>A0ABT3CRR3_9BACT</name>
<reference evidence="2 3" key="1">
    <citation type="submission" date="2022-10" db="EMBL/GenBank/DDBJ databases">
        <title>Comparative genomics and taxonomic characterization of three novel marine species of genus Reichenbachiella exhibiting antioxidant and polysaccharide degradation activities.</title>
        <authorList>
            <person name="Muhammad N."/>
            <person name="Lee Y.-J."/>
            <person name="Ko J."/>
            <person name="Kim S.-G."/>
        </authorList>
    </citation>
    <scope>NUCLEOTIDE SEQUENCE [LARGE SCALE GENOMIC DNA]</scope>
    <source>
        <strain evidence="2 3">ABR2-5</strain>
    </source>
</reference>
<proteinExistence type="predicted"/>
<evidence type="ECO:0000313" key="3">
    <source>
        <dbReference type="Proteomes" id="UP001300692"/>
    </source>
</evidence>
<dbReference type="InterPro" id="IPR036249">
    <property type="entry name" value="Thioredoxin-like_sf"/>
</dbReference>
<keyword evidence="3" id="KW-1185">Reference proteome</keyword>
<dbReference type="CDD" id="cd03025">
    <property type="entry name" value="DsbA_FrnE_like"/>
    <property type="match status" value="1"/>
</dbReference>
<dbReference type="Gene3D" id="1.10.472.60">
    <property type="entry name" value="putative protein disulfide isomerase domain"/>
    <property type="match status" value="1"/>
</dbReference>
<dbReference type="EMBL" id="JAOYOD010000001">
    <property type="protein sequence ID" value="MCV9386302.1"/>
    <property type="molecule type" value="Genomic_DNA"/>
</dbReference>
<dbReference type="RefSeq" id="WP_264137085.1">
    <property type="nucleotide sequence ID" value="NZ_JAOYOD010000001.1"/>
</dbReference>
<dbReference type="Gene3D" id="3.40.30.10">
    <property type="entry name" value="Glutaredoxin"/>
    <property type="match status" value="1"/>
</dbReference>
<accession>A0ABT3CRR3</accession>
<gene>
    <name evidence="2" type="ORF">N7U62_06475</name>
</gene>
<sequence length="233" mass="27104">MSTMNCEDGACEVPELEKKEELKLKEDNKDKLMYFGDPMCSWCYGIANHIDRIKDEMSSDLDFELVMGGLRPGGGDEWTEDFRNMIKSHWEHVEQASGQPFDYAFFDKETFEYDTEPPARAVRVVRDIAPDKEWAFYKAIQAAFYAENRDIMDLNVIEQICEELGINYQQFEPLFLSEGYKRLVYQDFIRSQQLGIRGFPCIVLKRGEEYYAVSQGYSSYENMKATIGRILTA</sequence>
<dbReference type="Proteomes" id="UP001300692">
    <property type="component" value="Unassembled WGS sequence"/>
</dbReference>
<feature type="domain" description="DSBA-like thioredoxin" evidence="1">
    <location>
        <begin position="34"/>
        <end position="226"/>
    </location>
</feature>